<dbReference type="RefSeq" id="WP_120104337.1">
    <property type="nucleotide sequence ID" value="NZ_CP028884.1"/>
</dbReference>
<organism evidence="1 2">
    <name type="scientific">Borrelia turcica IST7</name>
    <dbReference type="NCBI Taxonomy" id="1104446"/>
    <lineage>
        <taxon>Bacteria</taxon>
        <taxon>Pseudomonadati</taxon>
        <taxon>Spirochaetota</taxon>
        <taxon>Spirochaetia</taxon>
        <taxon>Spirochaetales</taxon>
        <taxon>Borreliaceae</taxon>
        <taxon>Borrelia</taxon>
    </lineage>
</organism>
<dbReference type="AlphaFoldDB" id="A0A386PMV1"/>
<dbReference type="Proteomes" id="UP000275571">
    <property type="component" value="Chromosome"/>
</dbReference>
<protein>
    <submittedName>
        <fullName evidence="1">Uncharacterized protein</fullName>
    </submittedName>
</protein>
<name>A0A386PMV1_9SPIR</name>
<sequence length="153" mass="17547">MILISFNLNGENLSKSVDLSLSARDLLVDVFYSGEKNLIKNINNNFSLVLLNLKPVYASLVPAFMLNGSSVMTIEGLKNTSFYNNLVKVLLENDFGFCENCFSSNALLFYYFLKSKIIIRTDILGYYNTLRCYCIDVNTFLDIYLQLEELERK</sequence>
<accession>A0A386PMV1</accession>
<keyword evidence="2" id="KW-1185">Reference proteome</keyword>
<dbReference type="Gene3D" id="3.10.20.30">
    <property type="match status" value="1"/>
</dbReference>
<gene>
    <name evidence="1" type="ORF">DB313_02900</name>
</gene>
<proteinExistence type="predicted"/>
<dbReference type="KEGG" id="btur:DB313_02900"/>
<evidence type="ECO:0000313" key="2">
    <source>
        <dbReference type="Proteomes" id="UP000275571"/>
    </source>
</evidence>
<reference evidence="1 2" key="1">
    <citation type="journal article" date="2018" name="Infect. Genet. Evol.">
        <title>Genome-wide analysis of Borrelia turcica and 'Candidatus Borrelia tachyglossi' shows relapsing fever-like genomes with unique genomic links to Lyme disease Borrelia.</title>
        <authorList>
            <person name="Gofton A.W."/>
            <person name="Margos G."/>
            <person name="Fingerle V."/>
            <person name="Hepner S."/>
            <person name="Loh S.M."/>
            <person name="Ryan U."/>
            <person name="Irwin P."/>
            <person name="Oskam C.L."/>
        </authorList>
    </citation>
    <scope>NUCLEOTIDE SEQUENCE [LARGE SCALE GENOMIC DNA]</scope>
    <source>
        <strain evidence="1 2">IST7</strain>
    </source>
</reference>
<dbReference type="InterPro" id="IPR012675">
    <property type="entry name" value="Beta-grasp_dom_sf"/>
</dbReference>
<dbReference type="EMBL" id="CP028884">
    <property type="protein sequence ID" value="AYE36415.1"/>
    <property type="molecule type" value="Genomic_DNA"/>
</dbReference>
<dbReference type="OrthoDB" id="9796880at2"/>
<evidence type="ECO:0000313" key="1">
    <source>
        <dbReference type="EMBL" id="AYE36415.1"/>
    </source>
</evidence>